<keyword evidence="3" id="KW-0325">Glycoprotein</keyword>
<feature type="domain" description="Copper type II ascorbate-dependent monooxygenase C-terminal" evidence="5">
    <location>
        <begin position="269"/>
        <end position="412"/>
    </location>
</feature>
<dbReference type="Pfam" id="PF01082">
    <property type="entry name" value="Cu2_monooxygen"/>
    <property type="match status" value="1"/>
</dbReference>
<evidence type="ECO:0008006" key="8">
    <source>
        <dbReference type="Google" id="ProtNLM"/>
    </source>
</evidence>
<dbReference type="Gene3D" id="2.60.120.310">
    <property type="entry name" value="Copper type II, ascorbate-dependent monooxygenase, N-terminal domain"/>
    <property type="match status" value="1"/>
</dbReference>
<evidence type="ECO:0000256" key="2">
    <source>
        <dbReference type="ARBA" id="ARBA00023157"/>
    </source>
</evidence>
<evidence type="ECO:0000256" key="3">
    <source>
        <dbReference type="ARBA" id="ARBA00023180"/>
    </source>
</evidence>
<feature type="domain" description="Copper type II ascorbate-dependent monooxygenase N-terminal" evidence="4">
    <location>
        <begin position="132"/>
        <end position="245"/>
    </location>
</feature>
<sequence length="611" mass="69419">MEFPFGIGINRRDDGITKESELLWFTKDDFNQKMFSENGDFTNSKASVWSLNETSESKLLIIERPVCASTSEFEYVTIDSKTLTLVWSPPGADLSGNWKSKLLHFQEFGNPPKAGCEAENGEFCEEYTVKANLTAERTQYWCKLVELPKEKSQMVGFELIAQKSEKYLHHALLYGCSGIPDGDLDFNEEFVCGDYTMMHLMKCFHAVAIAAVGSTSFDYPAEAGFPLGPGEMQFAILEVHYDNPFGDSGVEMNSGLKLKMTKNLRENEAGHISVGATWMFYLPPNAASFNLRGTCPHQCIEALTDEDYEMNIFAHSSHSHAYAKSMTLSQVRDGEEISRVVDEPFYNRMYQEYKHTENIVKIARSDDLIVTCDYSTKNSWVRGGLTQEDEMCYMFLLYYPRIKELSFCTDMAMFEGAMENLGFEENDFVSTYSRIGHPDELKIDGVNAQPWLNENMMNMTNEQVASYEKYLQEAEKNPFCTGSYGNVFSIAEHRENGEIPDVMPGSIAEPIAEPNLLDDYEPFPEPEPEGEHGGHMTDKMFPAVDFDLIFEEKTCPINFESTTAAQTQPEIPYIEKNTVEQTEKDNSTDSSEMKIKSQTLLVFLPFFMYFL</sequence>
<keyword evidence="7" id="KW-1185">Reference proteome</keyword>
<dbReference type="InParanoid" id="E4XP99"/>
<protein>
    <recommendedName>
        <fullName evidence="8">DOMON domain-containing protein</fullName>
    </recommendedName>
</protein>
<evidence type="ECO:0000313" key="6">
    <source>
        <dbReference type="EMBL" id="CBY11687.1"/>
    </source>
</evidence>
<dbReference type="InterPro" id="IPR014784">
    <property type="entry name" value="Cu2_ascorb_mOase-like_C"/>
</dbReference>
<dbReference type="GO" id="GO:0004500">
    <property type="term" value="F:dopamine beta-monooxygenase activity"/>
    <property type="evidence" value="ECO:0007669"/>
    <property type="project" value="InterPro"/>
</dbReference>
<dbReference type="Pfam" id="PF03712">
    <property type="entry name" value="Cu2_monoox_C"/>
    <property type="match status" value="1"/>
</dbReference>
<dbReference type="InterPro" id="IPR024548">
    <property type="entry name" value="Cu2_monoox_C"/>
</dbReference>
<reference evidence="6" key="1">
    <citation type="journal article" date="2010" name="Science">
        <title>Plasticity of animal genome architecture unmasked by rapid evolution of a pelagic tunicate.</title>
        <authorList>
            <person name="Denoeud F."/>
            <person name="Henriet S."/>
            <person name="Mungpakdee S."/>
            <person name="Aury J.M."/>
            <person name="Da Silva C."/>
            <person name="Brinkmann H."/>
            <person name="Mikhaleva J."/>
            <person name="Olsen L.C."/>
            <person name="Jubin C."/>
            <person name="Canestro C."/>
            <person name="Bouquet J.M."/>
            <person name="Danks G."/>
            <person name="Poulain J."/>
            <person name="Campsteijn C."/>
            <person name="Adamski M."/>
            <person name="Cross I."/>
            <person name="Yadetie F."/>
            <person name="Muffato M."/>
            <person name="Louis A."/>
            <person name="Butcher S."/>
            <person name="Tsagkogeorga G."/>
            <person name="Konrad A."/>
            <person name="Singh S."/>
            <person name="Jensen M.F."/>
            <person name="Cong E.H."/>
            <person name="Eikeseth-Otteraa H."/>
            <person name="Noel B."/>
            <person name="Anthouard V."/>
            <person name="Porcel B.M."/>
            <person name="Kachouri-Lafond R."/>
            <person name="Nishino A."/>
            <person name="Ugolini M."/>
            <person name="Chourrout P."/>
            <person name="Nishida H."/>
            <person name="Aasland R."/>
            <person name="Huzurbazar S."/>
            <person name="Westhof E."/>
            <person name="Delsuc F."/>
            <person name="Lehrach H."/>
            <person name="Reinhardt R."/>
            <person name="Weissenbach J."/>
            <person name="Roy S.W."/>
            <person name="Artiguenave F."/>
            <person name="Postlethwait J.H."/>
            <person name="Manak J.R."/>
            <person name="Thompson E.M."/>
            <person name="Jaillon O."/>
            <person name="Du Pasquier L."/>
            <person name="Boudinot P."/>
            <person name="Liberles D.A."/>
            <person name="Volff J.N."/>
            <person name="Philippe H."/>
            <person name="Lenhard B."/>
            <person name="Roest Crollius H."/>
            <person name="Wincker P."/>
            <person name="Chourrout D."/>
        </authorList>
    </citation>
    <scope>NUCLEOTIDE SEQUENCE [LARGE SCALE GENOMIC DNA]</scope>
</reference>
<dbReference type="OrthoDB" id="129121at2759"/>
<dbReference type="PANTHER" id="PTHR10157">
    <property type="entry name" value="DOPAMINE BETA HYDROXYLASE RELATED"/>
    <property type="match status" value="1"/>
</dbReference>
<dbReference type="GO" id="GO:0005507">
    <property type="term" value="F:copper ion binding"/>
    <property type="evidence" value="ECO:0007669"/>
    <property type="project" value="InterPro"/>
</dbReference>
<dbReference type="EMBL" id="FN653091">
    <property type="protein sequence ID" value="CBY11687.1"/>
    <property type="molecule type" value="Genomic_DNA"/>
</dbReference>
<accession>E4XP99</accession>
<organism evidence="6">
    <name type="scientific">Oikopleura dioica</name>
    <name type="common">Tunicate</name>
    <dbReference type="NCBI Taxonomy" id="34765"/>
    <lineage>
        <taxon>Eukaryota</taxon>
        <taxon>Metazoa</taxon>
        <taxon>Chordata</taxon>
        <taxon>Tunicata</taxon>
        <taxon>Appendicularia</taxon>
        <taxon>Copelata</taxon>
        <taxon>Oikopleuridae</taxon>
        <taxon>Oikopleura</taxon>
    </lineage>
</organism>
<evidence type="ECO:0000256" key="1">
    <source>
        <dbReference type="ARBA" id="ARBA00001973"/>
    </source>
</evidence>
<proteinExistence type="predicted"/>
<keyword evidence="2" id="KW-1015">Disulfide bond</keyword>
<evidence type="ECO:0000259" key="4">
    <source>
        <dbReference type="Pfam" id="PF01082"/>
    </source>
</evidence>
<dbReference type="InterPro" id="IPR008977">
    <property type="entry name" value="PHM/PNGase_F_dom_sf"/>
</dbReference>
<name>E4XP99_OIKDI</name>
<dbReference type="InterPro" id="IPR036939">
    <property type="entry name" value="Cu2_ascorb_mOase_N_sf"/>
</dbReference>
<dbReference type="InterPro" id="IPR000945">
    <property type="entry name" value="DBH-like"/>
</dbReference>
<dbReference type="PANTHER" id="PTHR10157:SF23">
    <property type="entry name" value="MOXD1 HOMOLOG 1"/>
    <property type="match status" value="1"/>
</dbReference>
<evidence type="ECO:0000313" key="7">
    <source>
        <dbReference type="Proteomes" id="UP000001307"/>
    </source>
</evidence>
<dbReference type="SUPFAM" id="SSF49742">
    <property type="entry name" value="PHM/PNGase F"/>
    <property type="match status" value="2"/>
</dbReference>
<dbReference type="InterPro" id="IPR000323">
    <property type="entry name" value="Cu2_ascorb_mOase_N"/>
</dbReference>
<dbReference type="Gene3D" id="2.60.120.230">
    <property type="match status" value="1"/>
</dbReference>
<comment type="cofactor">
    <cofactor evidence="1">
        <name>Cu(2+)</name>
        <dbReference type="ChEBI" id="CHEBI:29036"/>
    </cofactor>
</comment>
<gene>
    <name evidence="6" type="ORF">GSOID_T00016864001</name>
</gene>
<dbReference type="Proteomes" id="UP000001307">
    <property type="component" value="Unassembled WGS sequence"/>
</dbReference>
<dbReference type="AlphaFoldDB" id="E4XP99"/>
<evidence type="ECO:0000259" key="5">
    <source>
        <dbReference type="Pfam" id="PF03712"/>
    </source>
</evidence>